<accession>A0A852VDR4</accession>
<sequence>MERCFNRLKHFRGIATRYGRLAAHYRSAVTIACLPLWLR</sequence>
<proteinExistence type="predicted"/>
<protein>
    <submittedName>
        <fullName evidence="1">Transposase</fullName>
    </submittedName>
</protein>
<evidence type="ECO:0000313" key="2">
    <source>
        <dbReference type="Proteomes" id="UP000576393"/>
    </source>
</evidence>
<evidence type="ECO:0000313" key="1">
    <source>
        <dbReference type="EMBL" id="NYF44521.1"/>
    </source>
</evidence>
<keyword evidence="2" id="KW-1185">Reference proteome</keyword>
<organism evidence="1 2">
    <name type="scientific">Streptosporangium sandarakinum</name>
    <dbReference type="NCBI Taxonomy" id="1260955"/>
    <lineage>
        <taxon>Bacteria</taxon>
        <taxon>Bacillati</taxon>
        <taxon>Actinomycetota</taxon>
        <taxon>Actinomycetes</taxon>
        <taxon>Streptosporangiales</taxon>
        <taxon>Streptosporangiaceae</taxon>
        <taxon>Streptosporangium</taxon>
    </lineage>
</organism>
<dbReference type="Proteomes" id="UP000576393">
    <property type="component" value="Unassembled WGS sequence"/>
</dbReference>
<reference evidence="1 2" key="1">
    <citation type="submission" date="2020-07" db="EMBL/GenBank/DDBJ databases">
        <title>Sequencing the genomes of 1000 actinobacteria strains.</title>
        <authorList>
            <person name="Klenk H.-P."/>
        </authorList>
    </citation>
    <scope>NUCLEOTIDE SEQUENCE [LARGE SCALE GENOMIC DNA]</scope>
    <source>
        <strain evidence="1 2">DSM 45763</strain>
    </source>
</reference>
<dbReference type="AlphaFoldDB" id="A0A852VDR4"/>
<gene>
    <name evidence="1" type="ORF">HDA43_006748</name>
</gene>
<comment type="caution">
    <text evidence="1">The sequence shown here is derived from an EMBL/GenBank/DDBJ whole genome shotgun (WGS) entry which is preliminary data.</text>
</comment>
<name>A0A852VDR4_9ACTN</name>
<dbReference type="EMBL" id="JACCCO010000003">
    <property type="protein sequence ID" value="NYF44521.1"/>
    <property type="molecule type" value="Genomic_DNA"/>
</dbReference>